<dbReference type="OrthoDB" id="5870979at2759"/>
<evidence type="ECO:0000313" key="5">
    <source>
        <dbReference type="Proteomes" id="UP000614601"/>
    </source>
</evidence>
<feature type="chain" id="PRO_5036408427" evidence="3">
    <location>
        <begin position="20"/>
        <end position="394"/>
    </location>
</feature>
<keyword evidence="5" id="KW-1185">Reference proteome</keyword>
<feature type="signal peptide" evidence="3">
    <location>
        <begin position="1"/>
        <end position="19"/>
    </location>
</feature>
<proteinExistence type="predicted"/>
<dbReference type="EMBL" id="CAJFDH010000004">
    <property type="protein sequence ID" value="CAD5220516.1"/>
    <property type="molecule type" value="Genomic_DNA"/>
</dbReference>
<keyword evidence="3" id="KW-0732">Signal</keyword>
<reference evidence="4" key="1">
    <citation type="submission" date="2020-09" db="EMBL/GenBank/DDBJ databases">
        <authorList>
            <person name="Kikuchi T."/>
        </authorList>
    </citation>
    <scope>NUCLEOTIDE SEQUENCE</scope>
    <source>
        <strain evidence="4">SH1</strain>
    </source>
</reference>
<evidence type="ECO:0000256" key="1">
    <source>
        <dbReference type="SAM" id="MobiDB-lite"/>
    </source>
</evidence>
<organism evidence="4 5">
    <name type="scientific">Bursaphelenchus okinawaensis</name>
    <dbReference type="NCBI Taxonomy" id="465554"/>
    <lineage>
        <taxon>Eukaryota</taxon>
        <taxon>Metazoa</taxon>
        <taxon>Ecdysozoa</taxon>
        <taxon>Nematoda</taxon>
        <taxon>Chromadorea</taxon>
        <taxon>Rhabditida</taxon>
        <taxon>Tylenchina</taxon>
        <taxon>Tylenchomorpha</taxon>
        <taxon>Aphelenchoidea</taxon>
        <taxon>Aphelenchoididae</taxon>
        <taxon>Bursaphelenchus</taxon>
    </lineage>
</organism>
<accession>A0A811L059</accession>
<keyword evidence="2" id="KW-0812">Transmembrane</keyword>
<evidence type="ECO:0000256" key="3">
    <source>
        <dbReference type="SAM" id="SignalP"/>
    </source>
</evidence>
<evidence type="ECO:0000256" key="2">
    <source>
        <dbReference type="SAM" id="Phobius"/>
    </source>
</evidence>
<dbReference type="AlphaFoldDB" id="A0A811L059"/>
<gene>
    <name evidence="4" type="ORF">BOKJ2_LOCUS8983</name>
</gene>
<comment type="caution">
    <text evidence="4">The sequence shown here is derived from an EMBL/GenBank/DDBJ whole genome shotgun (WGS) entry which is preliminary data.</text>
</comment>
<dbReference type="Proteomes" id="UP000614601">
    <property type="component" value="Unassembled WGS sequence"/>
</dbReference>
<dbReference type="EMBL" id="CAJFCW020000004">
    <property type="protein sequence ID" value="CAG9113808.1"/>
    <property type="molecule type" value="Genomic_DNA"/>
</dbReference>
<sequence length="394" mass="43602">MKPPRIASVFSTVLLCVAAVQIDVTHDHRQPTTFQLEKTTWLDLKLPSMENEVFLMFNSSIEEPMPVFDVFGTVCKEAKAVPLFQKVKGPISKMISRTDFHSLKSQTKCNNTQATNKTLVYLMIQPAHVSNLSATVNVLLLKNETATTMLPFNATYLPSSATTIASLTGQQVVTVTKSGLTEAPKAVEVNDVSKTPITEAVYSVTTKVEQDKTADVVKARRKRQALEALTPPPHVILESDVGLPMDDNYLNIKIFQETELGSKCHGILNIIGKGCTSISKKLDSSNIIAKIGDVAQCSERPQTLHVKVEDLDCDGENKNLRLDITPGNSTTGNLLYLWIPLAILLSSVFVLITLFVLYQRMRARERHNFQRQTALSRTLSDPKPSRIAAQAWQP</sequence>
<keyword evidence="2" id="KW-0472">Membrane</keyword>
<keyword evidence="2" id="KW-1133">Transmembrane helix</keyword>
<feature type="transmembrane region" description="Helical" evidence="2">
    <location>
        <begin position="335"/>
        <end position="358"/>
    </location>
</feature>
<protein>
    <submittedName>
        <fullName evidence="4">Uncharacterized protein</fullName>
    </submittedName>
</protein>
<name>A0A811L059_9BILA</name>
<feature type="region of interest" description="Disordered" evidence="1">
    <location>
        <begin position="372"/>
        <end position="394"/>
    </location>
</feature>
<evidence type="ECO:0000313" key="4">
    <source>
        <dbReference type="EMBL" id="CAD5220516.1"/>
    </source>
</evidence>
<dbReference type="Proteomes" id="UP000783686">
    <property type="component" value="Unassembled WGS sequence"/>
</dbReference>